<evidence type="ECO:0000259" key="1">
    <source>
        <dbReference type="PROSITE" id="PS51645"/>
    </source>
</evidence>
<dbReference type="PANTHER" id="PTHR11455:SF9">
    <property type="entry name" value="CRYPTOCHROME CIRCADIAN CLOCK 5 ISOFORM X1"/>
    <property type="match status" value="1"/>
</dbReference>
<dbReference type="InterPro" id="IPR014729">
    <property type="entry name" value="Rossmann-like_a/b/a_fold"/>
</dbReference>
<organism evidence="2">
    <name type="scientific">Chrysotila carterae</name>
    <name type="common">Marine alga</name>
    <name type="synonym">Syracosphaera carterae</name>
    <dbReference type="NCBI Taxonomy" id="13221"/>
    <lineage>
        <taxon>Eukaryota</taxon>
        <taxon>Haptista</taxon>
        <taxon>Haptophyta</taxon>
        <taxon>Prymnesiophyceae</taxon>
        <taxon>Isochrysidales</taxon>
        <taxon>Isochrysidaceae</taxon>
        <taxon>Chrysotila</taxon>
    </lineage>
</organism>
<dbReference type="PROSITE" id="PS51645">
    <property type="entry name" value="PHR_CRY_ALPHA_BETA"/>
    <property type="match status" value="1"/>
</dbReference>
<protein>
    <recommendedName>
        <fullName evidence="1">Photolyase/cryptochrome alpha/beta domain-containing protein</fullName>
    </recommendedName>
</protein>
<dbReference type="Gene3D" id="3.40.50.620">
    <property type="entry name" value="HUPs"/>
    <property type="match status" value="1"/>
</dbReference>
<dbReference type="InterPro" id="IPR036155">
    <property type="entry name" value="Crypto/Photolyase_N_sf"/>
</dbReference>
<dbReference type="SUPFAM" id="SSF52425">
    <property type="entry name" value="Cryptochrome/photolyase, N-terminal domain"/>
    <property type="match status" value="1"/>
</dbReference>
<sequence>MQFLLESLEDLDRSLRALNSRLIVLRGSPLEQLELAFERWQINQIAYEIDTEPYAKERDAAVCKMAQKTKVKVLRRFGHTLCNVDALLRRADGKPVTSYSAFLTNFNKEVNANPIVVLDPPAKLPPPKLEDAGIHREHCGGNTKNIVEDAGRHEEIVKDASRHDEDCFRRRQTDIT</sequence>
<evidence type="ECO:0000313" key="2">
    <source>
        <dbReference type="EMBL" id="CAE0778850.1"/>
    </source>
</evidence>
<feature type="domain" description="Photolyase/cryptochrome alpha/beta" evidence="1">
    <location>
        <begin position="1"/>
        <end position="81"/>
    </location>
</feature>
<dbReference type="PANTHER" id="PTHR11455">
    <property type="entry name" value="CRYPTOCHROME"/>
    <property type="match status" value="1"/>
</dbReference>
<dbReference type="GO" id="GO:0003677">
    <property type="term" value="F:DNA binding"/>
    <property type="evidence" value="ECO:0007669"/>
    <property type="project" value="TreeGrafter"/>
</dbReference>
<dbReference type="EMBL" id="HBIZ01049188">
    <property type="protein sequence ID" value="CAE0778850.1"/>
    <property type="molecule type" value="Transcribed_RNA"/>
</dbReference>
<dbReference type="Gene3D" id="1.25.40.80">
    <property type="match status" value="1"/>
</dbReference>
<proteinExistence type="predicted"/>
<reference evidence="2" key="1">
    <citation type="submission" date="2021-01" db="EMBL/GenBank/DDBJ databases">
        <authorList>
            <person name="Corre E."/>
            <person name="Pelletier E."/>
            <person name="Niang G."/>
            <person name="Scheremetjew M."/>
            <person name="Finn R."/>
            <person name="Kale V."/>
            <person name="Holt S."/>
            <person name="Cochrane G."/>
            <person name="Meng A."/>
            <person name="Brown T."/>
            <person name="Cohen L."/>
        </authorList>
    </citation>
    <scope>NUCLEOTIDE SEQUENCE</scope>
    <source>
        <strain evidence="2">CCMP645</strain>
    </source>
</reference>
<dbReference type="AlphaFoldDB" id="A0A7S4BWL8"/>
<dbReference type="GO" id="GO:0071949">
    <property type="term" value="F:FAD binding"/>
    <property type="evidence" value="ECO:0007669"/>
    <property type="project" value="TreeGrafter"/>
</dbReference>
<name>A0A7S4BWL8_CHRCT</name>
<dbReference type="GO" id="GO:0003904">
    <property type="term" value="F:deoxyribodipyrimidine photo-lyase activity"/>
    <property type="evidence" value="ECO:0007669"/>
    <property type="project" value="TreeGrafter"/>
</dbReference>
<accession>A0A7S4BWL8</accession>
<gene>
    <name evidence="2" type="ORF">PCAR00345_LOCUS31489</name>
</gene>
<dbReference type="InterPro" id="IPR002081">
    <property type="entry name" value="Cryptochrome/DNA_photolyase_1"/>
</dbReference>
<dbReference type="Pfam" id="PF00875">
    <property type="entry name" value="DNA_photolyase"/>
    <property type="match status" value="1"/>
</dbReference>
<dbReference type="InterPro" id="IPR006050">
    <property type="entry name" value="DNA_photolyase_N"/>
</dbReference>